<dbReference type="EMBL" id="JBHRTL010000004">
    <property type="protein sequence ID" value="MFC3154342.1"/>
    <property type="molecule type" value="Genomic_DNA"/>
</dbReference>
<comment type="caution">
    <text evidence="1">The sequence shown here is derived from an EMBL/GenBank/DDBJ whole genome shotgun (WGS) entry which is preliminary data.</text>
</comment>
<reference evidence="2" key="1">
    <citation type="journal article" date="2019" name="Int. J. Syst. Evol. Microbiol.">
        <title>The Global Catalogue of Microorganisms (GCM) 10K type strain sequencing project: providing services to taxonomists for standard genome sequencing and annotation.</title>
        <authorList>
            <consortium name="The Broad Institute Genomics Platform"/>
            <consortium name="The Broad Institute Genome Sequencing Center for Infectious Disease"/>
            <person name="Wu L."/>
            <person name="Ma J."/>
        </authorList>
    </citation>
    <scope>NUCLEOTIDE SEQUENCE [LARGE SCALE GENOMIC DNA]</scope>
    <source>
        <strain evidence="2">KCTC 52141</strain>
    </source>
</reference>
<dbReference type="RefSeq" id="WP_382414547.1">
    <property type="nucleotide sequence ID" value="NZ_AP031500.1"/>
</dbReference>
<evidence type="ECO:0000313" key="2">
    <source>
        <dbReference type="Proteomes" id="UP001595548"/>
    </source>
</evidence>
<proteinExistence type="predicted"/>
<evidence type="ECO:0000313" key="1">
    <source>
        <dbReference type="EMBL" id="MFC3154342.1"/>
    </source>
</evidence>
<name>A0ABV7HRV6_9GAMM</name>
<sequence length="278" mass="31042">MINFNKRTLLYFILIVVAALLLYILQAQLKGNSAGGFTGDNRNIKSPTEKSNFIENPVAPAEKTLKTIDKPTLKNITKETAIKADEPKFIDGIDEGEKADIINWMESRGYFRSETIALYNSYSEATLEALAAQGDIGALQIIHQLRMLEGRREQGMDALDEAAMRGSVRAFVSISSYLISDMASQVDGPARDELGYKALAYMKVANMRGDKMIDDLFIEQYRSAANFNVTPEGQKIIDEYAKNIYRSLENDRINEGLGEFDNAIDPSVEKLYELAGKK</sequence>
<gene>
    <name evidence="1" type="ORF">ACFOEB_03935</name>
</gene>
<keyword evidence="2" id="KW-1185">Reference proteome</keyword>
<dbReference type="Proteomes" id="UP001595548">
    <property type="component" value="Unassembled WGS sequence"/>
</dbReference>
<organism evidence="1 2">
    <name type="scientific">Gilvimarinus japonicus</name>
    <dbReference type="NCBI Taxonomy" id="1796469"/>
    <lineage>
        <taxon>Bacteria</taxon>
        <taxon>Pseudomonadati</taxon>
        <taxon>Pseudomonadota</taxon>
        <taxon>Gammaproteobacteria</taxon>
        <taxon>Cellvibrionales</taxon>
        <taxon>Cellvibrionaceae</taxon>
        <taxon>Gilvimarinus</taxon>
    </lineage>
</organism>
<accession>A0ABV7HRV6</accession>
<protein>
    <submittedName>
        <fullName evidence="1">Uncharacterized protein</fullName>
    </submittedName>
</protein>